<dbReference type="SMART" id="SM00129">
    <property type="entry name" value="KISc"/>
    <property type="match status" value="1"/>
</dbReference>
<dbReference type="InterPro" id="IPR019821">
    <property type="entry name" value="Kinesin_motor_CS"/>
</dbReference>
<comment type="caution">
    <text evidence="11">The sequence shown here is derived from an EMBL/GenBank/DDBJ whole genome shotgun (WGS) entry which is preliminary data.</text>
</comment>
<feature type="domain" description="Kinesin motor" evidence="10">
    <location>
        <begin position="637"/>
        <end position="969"/>
    </location>
</feature>
<evidence type="ECO:0000256" key="7">
    <source>
        <dbReference type="RuleBase" id="RU000394"/>
    </source>
</evidence>
<feature type="binding site" evidence="6">
    <location>
        <begin position="726"/>
        <end position="733"/>
    </location>
    <ligand>
        <name>ATP</name>
        <dbReference type="ChEBI" id="CHEBI:30616"/>
    </ligand>
</feature>
<dbReference type="GO" id="GO:0003777">
    <property type="term" value="F:microtubule motor activity"/>
    <property type="evidence" value="ECO:0007669"/>
    <property type="project" value="InterPro"/>
</dbReference>
<keyword evidence="8" id="KW-0175">Coiled coil</keyword>
<dbReference type="GO" id="GO:0005524">
    <property type="term" value="F:ATP binding"/>
    <property type="evidence" value="ECO:0007669"/>
    <property type="project" value="UniProtKB-UniRule"/>
</dbReference>
<dbReference type="InterPro" id="IPR027640">
    <property type="entry name" value="Kinesin-like_fam"/>
</dbReference>
<dbReference type="GO" id="GO:0008017">
    <property type="term" value="F:microtubule binding"/>
    <property type="evidence" value="ECO:0007669"/>
    <property type="project" value="InterPro"/>
</dbReference>
<feature type="region of interest" description="Disordered" evidence="9">
    <location>
        <begin position="1"/>
        <end position="84"/>
    </location>
</feature>
<dbReference type="AlphaFoldDB" id="A0A8T1VRB2"/>
<gene>
    <name evidence="11" type="ORF">PHYPSEUDO_004362</name>
</gene>
<dbReference type="FunFam" id="3.40.850.10:FF:000372">
    <property type="entry name" value="Kinesin-like protein"/>
    <property type="match status" value="1"/>
</dbReference>
<dbReference type="GO" id="GO:0007018">
    <property type="term" value="P:microtubule-based movement"/>
    <property type="evidence" value="ECO:0007669"/>
    <property type="project" value="InterPro"/>
</dbReference>
<feature type="coiled-coil region" evidence="8">
    <location>
        <begin position="169"/>
        <end position="566"/>
    </location>
</feature>
<sequence length="985" mass="110435">MGTKRRKGGEQPAVGTSGVSILSYAATERPPPAKVPRTAPPTSARRFGFKGPSLSQLPTATTLQPKRPSDPHSTLGEPLAGGRAPEDAVVASVAPIDLDVHVQETFKESFGQETVTTLEQLLAFRHKTNKFAVKARKEEQINYIKQLKAGVRDVVAKVQEFRKLSATMDDKLTAEKATLERRLAVLQQAARSKDQSEAELKQLREQHGVMQKSVVRIRASEQEVVRSNAALRDNAAKLEIHLEEAQKTNEQLTLDLKAHEARMEDESRRFEEKKQELEHFYEKKGQDEDKRKQAALETLQDQLSKTREELASVHKELDTYKDKAIEAANSLNDERERRTKSEMEKCTLEAKNQSLEARVSSASSEVAELKDRLQHKDDEVSNLVKSLTEIQTFNASASTKVEADKKELAVKVDRLQTTIRTLERQESSSSTTIRDLRKQIESEIKSRKEAEQSEHDIRAQMKKLESELQENLQKVGVEGGVRQMLEDQVRELRTEHVAVNAQMEAVKAEMKRLRSANVDSKEQNNRQIGSLEERFQQERGIFRSQIDKLQEEKVSLESEVQTLRARASTVRDGDIEDLCEVKREADILRRRLTELTNQGAQSIAQKDSMILELQTKVKQDDKLRRAMHNTIQELRGNVRVFARTRPFLPSDHCDPNTTTPVISCDFDGESLKLRRPGKNPSEPGIFAFTFDKVFAPSAGQDAVFEQVSEFVQSSLDGYHVCLFSYGQTGSGKTHTMQGSGNGQMRGIIPRAIEMILQECETLKHQGWNYVAKVSFLEIYNETLKDLLAGKHNGDEKLSIKKDAKGGVYVPGLTMADVTDTHQVEVLMERASRARSVACTEMNAQSSRSHSVFTLHLQGVNDKNGVMLNGQLNLVDLAGSERASRSNVSGDRLKETQAINKSLSCLADVFNAIGNKASHIPFRNSKLTYLLQSSLSGDGKTLMMVNLSPTLESASESLCSLRFAKQVNQCELGKPKRQIKSRKDRP</sequence>
<dbReference type="PANTHER" id="PTHR47972">
    <property type="entry name" value="KINESIN-LIKE PROTEIN KLP-3"/>
    <property type="match status" value="1"/>
</dbReference>
<evidence type="ECO:0000313" key="12">
    <source>
        <dbReference type="Proteomes" id="UP000694044"/>
    </source>
</evidence>
<organism evidence="11 12">
    <name type="scientific">Phytophthora pseudosyringae</name>
    <dbReference type="NCBI Taxonomy" id="221518"/>
    <lineage>
        <taxon>Eukaryota</taxon>
        <taxon>Sar</taxon>
        <taxon>Stramenopiles</taxon>
        <taxon>Oomycota</taxon>
        <taxon>Peronosporomycetes</taxon>
        <taxon>Peronosporales</taxon>
        <taxon>Peronosporaceae</taxon>
        <taxon>Phytophthora</taxon>
    </lineage>
</organism>
<keyword evidence="3 6" id="KW-0547">Nucleotide-binding</keyword>
<keyword evidence="5 6" id="KW-0505">Motor protein</keyword>
<dbReference type="InterPro" id="IPR001752">
    <property type="entry name" value="Kinesin_motor_dom"/>
</dbReference>
<reference evidence="11" key="1">
    <citation type="submission" date="2021-02" db="EMBL/GenBank/DDBJ databases">
        <authorList>
            <person name="Palmer J.M."/>
        </authorList>
    </citation>
    <scope>NUCLEOTIDE SEQUENCE</scope>
    <source>
        <strain evidence="11">SCRP734</strain>
    </source>
</reference>
<dbReference type="Pfam" id="PF00225">
    <property type="entry name" value="Kinesin"/>
    <property type="match status" value="1"/>
</dbReference>
<comment type="similarity">
    <text evidence="1">Belongs to the TRAFAC class myosin-kinesin ATPase superfamily. Kinesin family. KIN-14 subfamily.</text>
</comment>
<evidence type="ECO:0000256" key="2">
    <source>
        <dbReference type="ARBA" id="ARBA00022701"/>
    </source>
</evidence>
<dbReference type="PROSITE" id="PS00411">
    <property type="entry name" value="KINESIN_MOTOR_1"/>
    <property type="match status" value="1"/>
</dbReference>
<accession>A0A8T1VRB2</accession>
<dbReference type="PROSITE" id="PS50067">
    <property type="entry name" value="KINESIN_MOTOR_2"/>
    <property type="match status" value="1"/>
</dbReference>
<evidence type="ECO:0000256" key="3">
    <source>
        <dbReference type="ARBA" id="ARBA00022741"/>
    </source>
</evidence>
<keyword evidence="12" id="KW-1185">Reference proteome</keyword>
<dbReference type="GO" id="GO:0005874">
    <property type="term" value="C:microtubule"/>
    <property type="evidence" value="ECO:0007669"/>
    <property type="project" value="UniProtKB-KW"/>
</dbReference>
<keyword evidence="2 7" id="KW-0493">Microtubule</keyword>
<feature type="compositionally biased region" description="Polar residues" evidence="9">
    <location>
        <begin position="53"/>
        <end position="64"/>
    </location>
</feature>
<dbReference type="Proteomes" id="UP000694044">
    <property type="component" value="Unassembled WGS sequence"/>
</dbReference>
<evidence type="ECO:0000256" key="1">
    <source>
        <dbReference type="ARBA" id="ARBA00010899"/>
    </source>
</evidence>
<evidence type="ECO:0000256" key="9">
    <source>
        <dbReference type="SAM" id="MobiDB-lite"/>
    </source>
</evidence>
<dbReference type="OrthoDB" id="3176171at2759"/>
<evidence type="ECO:0000256" key="8">
    <source>
        <dbReference type="SAM" id="Coils"/>
    </source>
</evidence>
<evidence type="ECO:0000256" key="4">
    <source>
        <dbReference type="ARBA" id="ARBA00022840"/>
    </source>
</evidence>
<dbReference type="PANTHER" id="PTHR47972:SF45">
    <property type="entry name" value="PROTEIN CLARET SEGREGATIONAL"/>
    <property type="match status" value="1"/>
</dbReference>
<evidence type="ECO:0000313" key="11">
    <source>
        <dbReference type="EMBL" id="KAG7382788.1"/>
    </source>
</evidence>
<protein>
    <recommendedName>
        <fullName evidence="7">Kinesin-like protein</fullName>
    </recommendedName>
</protein>
<evidence type="ECO:0000259" key="10">
    <source>
        <dbReference type="PROSITE" id="PS50067"/>
    </source>
</evidence>
<keyword evidence="4 6" id="KW-0067">ATP-binding</keyword>
<evidence type="ECO:0000256" key="5">
    <source>
        <dbReference type="ARBA" id="ARBA00023175"/>
    </source>
</evidence>
<proteinExistence type="inferred from homology"/>
<name>A0A8T1VRB2_9STRA</name>
<dbReference type="EMBL" id="JAGDFM010000197">
    <property type="protein sequence ID" value="KAG7382788.1"/>
    <property type="molecule type" value="Genomic_DNA"/>
</dbReference>
<evidence type="ECO:0000256" key="6">
    <source>
        <dbReference type="PROSITE-ProRule" id="PRU00283"/>
    </source>
</evidence>